<evidence type="ECO:0000313" key="1">
    <source>
        <dbReference type="EMBL" id="KAK3292038.1"/>
    </source>
</evidence>
<comment type="caution">
    <text evidence="1">The sequence shown here is derived from an EMBL/GenBank/DDBJ whole genome shotgun (WGS) entry which is preliminary data.</text>
</comment>
<gene>
    <name evidence="1" type="ORF">B0H64DRAFT_307103</name>
    <name evidence="2" type="ORF">B0H64DRAFT_308031</name>
</gene>
<name>A0AAE0LNU4_9PEZI</name>
<feature type="non-terminal residue" evidence="1">
    <location>
        <position position="55"/>
    </location>
</feature>
<evidence type="ECO:0000313" key="3">
    <source>
        <dbReference type="Proteomes" id="UP001278766"/>
    </source>
</evidence>
<dbReference type="Proteomes" id="UP001278766">
    <property type="component" value="Unassembled WGS sequence"/>
</dbReference>
<sequence length="55" mass="5927">LLIQIQTGAIGLRDCLFTRGVPEVLTPACQCGEGRETAEQCIQGTHSRDARWGLG</sequence>
<organism evidence="1 3">
    <name type="scientific">Chaetomium fimeti</name>
    <dbReference type="NCBI Taxonomy" id="1854472"/>
    <lineage>
        <taxon>Eukaryota</taxon>
        <taxon>Fungi</taxon>
        <taxon>Dikarya</taxon>
        <taxon>Ascomycota</taxon>
        <taxon>Pezizomycotina</taxon>
        <taxon>Sordariomycetes</taxon>
        <taxon>Sordariomycetidae</taxon>
        <taxon>Sordariales</taxon>
        <taxon>Chaetomiaceae</taxon>
        <taxon>Chaetomium</taxon>
    </lineage>
</organism>
<dbReference type="AlphaFoldDB" id="A0AAE0LNU4"/>
<reference evidence="1" key="1">
    <citation type="journal article" date="2023" name="Mol. Phylogenet. Evol.">
        <title>Genome-scale phylogeny and comparative genomics of the fungal order Sordariales.</title>
        <authorList>
            <person name="Hensen N."/>
            <person name="Bonometti L."/>
            <person name="Westerberg I."/>
            <person name="Brannstrom I.O."/>
            <person name="Guillou S."/>
            <person name="Cros-Aarteil S."/>
            <person name="Calhoun S."/>
            <person name="Haridas S."/>
            <person name="Kuo A."/>
            <person name="Mondo S."/>
            <person name="Pangilinan J."/>
            <person name="Riley R."/>
            <person name="LaButti K."/>
            <person name="Andreopoulos B."/>
            <person name="Lipzen A."/>
            <person name="Chen C."/>
            <person name="Yan M."/>
            <person name="Daum C."/>
            <person name="Ng V."/>
            <person name="Clum A."/>
            <person name="Steindorff A."/>
            <person name="Ohm R.A."/>
            <person name="Martin F."/>
            <person name="Silar P."/>
            <person name="Natvig D.O."/>
            <person name="Lalanne C."/>
            <person name="Gautier V."/>
            <person name="Ament-Velasquez S.L."/>
            <person name="Kruys A."/>
            <person name="Hutchinson M.I."/>
            <person name="Powell A.J."/>
            <person name="Barry K."/>
            <person name="Miller A.N."/>
            <person name="Grigoriev I.V."/>
            <person name="Debuchy R."/>
            <person name="Gladieux P."/>
            <person name="Hiltunen Thoren M."/>
            <person name="Johannesson H."/>
        </authorList>
    </citation>
    <scope>NUCLEOTIDE SEQUENCE</scope>
    <source>
        <strain evidence="1">CBS 168.71</strain>
    </source>
</reference>
<feature type="non-terminal residue" evidence="1">
    <location>
        <position position="1"/>
    </location>
</feature>
<reference evidence="1" key="2">
    <citation type="submission" date="2023-06" db="EMBL/GenBank/DDBJ databases">
        <authorList>
            <consortium name="Lawrence Berkeley National Laboratory"/>
            <person name="Haridas S."/>
            <person name="Hensen N."/>
            <person name="Bonometti L."/>
            <person name="Westerberg I."/>
            <person name="Brannstrom I.O."/>
            <person name="Guillou S."/>
            <person name="Cros-Aarteil S."/>
            <person name="Calhoun S."/>
            <person name="Kuo A."/>
            <person name="Mondo S."/>
            <person name="Pangilinan J."/>
            <person name="Riley R."/>
            <person name="Labutti K."/>
            <person name="Andreopoulos B."/>
            <person name="Lipzen A."/>
            <person name="Chen C."/>
            <person name="Yanf M."/>
            <person name="Daum C."/>
            <person name="Ng V."/>
            <person name="Clum A."/>
            <person name="Steindorff A."/>
            <person name="Ohm R."/>
            <person name="Martin F."/>
            <person name="Silar P."/>
            <person name="Natvig D."/>
            <person name="Lalanne C."/>
            <person name="Gautier V."/>
            <person name="Ament-Velasquez S.L."/>
            <person name="Kruys A."/>
            <person name="Hutchinson M.I."/>
            <person name="Powell A.J."/>
            <person name="Barry K."/>
            <person name="Miller A.N."/>
            <person name="Grigoriev I.V."/>
            <person name="Debuchy R."/>
            <person name="Gladieux P."/>
            <person name="Thoren M.H."/>
            <person name="Johannesson H."/>
        </authorList>
    </citation>
    <scope>NUCLEOTIDE SEQUENCE</scope>
    <source>
        <strain evidence="1">CBS 168.71</strain>
    </source>
</reference>
<evidence type="ECO:0000313" key="2">
    <source>
        <dbReference type="EMBL" id="KAK3292052.1"/>
    </source>
</evidence>
<keyword evidence="3" id="KW-1185">Reference proteome</keyword>
<protein>
    <submittedName>
        <fullName evidence="1">Uncharacterized protein</fullName>
    </submittedName>
</protein>
<dbReference type="GeneID" id="87837074"/>
<dbReference type="EMBL" id="JAUEPN010000008">
    <property type="protein sequence ID" value="KAK3292052.1"/>
    <property type="molecule type" value="Genomic_DNA"/>
</dbReference>
<proteinExistence type="predicted"/>
<dbReference type="EMBL" id="JAUEPN010000008">
    <property type="protein sequence ID" value="KAK3292038.1"/>
    <property type="molecule type" value="Genomic_DNA"/>
</dbReference>
<accession>A0AAE0LNU4</accession>
<dbReference type="RefSeq" id="XP_062655552.1">
    <property type="nucleotide sequence ID" value="XM_062800126.1"/>
</dbReference>